<evidence type="ECO:0000313" key="5">
    <source>
        <dbReference type="Proteomes" id="UP000001600"/>
    </source>
</evidence>
<feature type="domain" description="DUF4139" evidence="3">
    <location>
        <begin position="227"/>
        <end position="492"/>
    </location>
</feature>
<sequence length="685" mass="72583">MSRLVLSFATDSEGLFMLKQVSAILLLSVAIPVVSLAADNGAIRAITLSSGGLAEVSRSAVVDSDGVARLEVPLDQVDDMLKSLVVNGTEGSVAGISLAGPQPLQETFKGLPFTPEALSSVPSLLTSIQGARVSVTSGGKTVEGDILGIEIRKAGENATIHLLTVLDKDGAVETLALGEDASVRIDDADMRAKVAKAAGAIARAKNDSTRTIDIRVNGAKSAGDIGLTYVVPSPIWKTAYKVVTEGNGKARLQAWTVLENASGEDWKGVKLTLTSAEPVTLKQGLHQLYWRERQEVPVDTASNNVPDPDSGDLSNRQSLSSDVEGRAAPAPAEATMGGVRRKAQASAYMADELGRPAVPMQMAAANPTAATESDISATFELPGTYDLANGDSLSVPIVDVELDADMVDMYRAGSSFRNPIAAVMLKNTAGVSMPAGILTLYDSKIGYVGDSQLSALPKGDTRLASFATDRKVSISEQQTPTEEIASLKVSDGVMQAVVKYRQTTTYTVSGALDGDRTVIVEHPIRDGWSFSSSESFGKTATHQRLKTVVPAATEKTLTAVDEQLQSNSYALVDAQPDMLLGWSASAHDTALTDKLANLAEVRKQQVAAQNDLESFDNEIEKLTNDQERIRQNIGAVPENSDLKKRYLKALADSEDQIAAVGEKRAGVQKDSDRLGSQVAEIIRAF</sequence>
<protein>
    <recommendedName>
        <fullName evidence="3">DUF4139 domain-containing protein</fullName>
    </recommendedName>
</protein>
<dbReference type="InterPro" id="IPR011935">
    <property type="entry name" value="CHP02231"/>
</dbReference>
<keyword evidence="1" id="KW-0175">Coiled coil</keyword>
<feature type="coiled-coil region" evidence="1">
    <location>
        <begin position="598"/>
        <end position="632"/>
    </location>
</feature>
<evidence type="ECO:0000313" key="4">
    <source>
        <dbReference type="EMBL" id="ACM26232.1"/>
    </source>
</evidence>
<feature type="compositionally biased region" description="Polar residues" evidence="2">
    <location>
        <begin position="312"/>
        <end position="321"/>
    </location>
</feature>
<gene>
    <name evidence="4" type="ordered locus">Arad_1911</name>
</gene>
<dbReference type="Proteomes" id="UP000001600">
    <property type="component" value="Chromosome 1"/>
</dbReference>
<dbReference type="eggNOG" id="COG5316">
    <property type="taxonomic scope" value="Bacteria"/>
</dbReference>
<dbReference type="STRING" id="311403.Arad_1911"/>
<dbReference type="InterPro" id="IPR037291">
    <property type="entry name" value="DUF4139"/>
</dbReference>
<evidence type="ECO:0000259" key="3">
    <source>
        <dbReference type="Pfam" id="PF13598"/>
    </source>
</evidence>
<dbReference type="HOGENOM" id="CLU_025153_0_0_5"/>
<proteinExistence type="predicted"/>
<evidence type="ECO:0000256" key="1">
    <source>
        <dbReference type="SAM" id="Coils"/>
    </source>
</evidence>
<name>B9JDN1_RHIR8</name>
<feature type="region of interest" description="Disordered" evidence="2">
    <location>
        <begin position="296"/>
        <end position="339"/>
    </location>
</feature>
<dbReference type="KEGG" id="ara:Arad_1911"/>
<dbReference type="PANTHER" id="PTHR31005:SF8">
    <property type="entry name" value="DUF4139 DOMAIN-CONTAINING PROTEIN"/>
    <property type="match status" value="1"/>
</dbReference>
<dbReference type="AlphaFoldDB" id="B9JDN1"/>
<evidence type="ECO:0000256" key="2">
    <source>
        <dbReference type="SAM" id="MobiDB-lite"/>
    </source>
</evidence>
<accession>B9JDN1</accession>
<reference evidence="4 5" key="1">
    <citation type="journal article" date="2009" name="J. Bacteriol.">
        <title>Genome sequences of three Agrobacterium biovars help elucidate the evolution of multichromosome genomes in bacteria.</title>
        <authorList>
            <person name="Slater S.C."/>
            <person name="Goldman B.S."/>
            <person name="Goodner B."/>
            <person name="Setubal J.C."/>
            <person name="Farrand S.K."/>
            <person name="Nester E.W."/>
            <person name="Burr T.J."/>
            <person name="Banta L."/>
            <person name="Dickerman A.W."/>
            <person name="Paulsen I."/>
            <person name="Otten L."/>
            <person name="Suen G."/>
            <person name="Welch R."/>
            <person name="Almeida N.F."/>
            <person name="Arnold F."/>
            <person name="Burton O.T."/>
            <person name="Du Z."/>
            <person name="Ewing A."/>
            <person name="Godsy E."/>
            <person name="Heisel S."/>
            <person name="Houmiel K.L."/>
            <person name="Jhaveri J."/>
            <person name="Lu J."/>
            <person name="Miller N.M."/>
            <person name="Norton S."/>
            <person name="Chen Q."/>
            <person name="Phoolcharoen W."/>
            <person name="Ohlin V."/>
            <person name="Ondrusek D."/>
            <person name="Pride N."/>
            <person name="Stricklin S.L."/>
            <person name="Sun J."/>
            <person name="Wheeler C."/>
            <person name="Wilson L."/>
            <person name="Zhu H."/>
            <person name="Wood D.W."/>
        </authorList>
    </citation>
    <scope>NUCLEOTIDE SEQUENCE [LARGE SCALE GENOMIC DNA]</scope>
    <source>
        <strain evidence="5">K84 / ATCC BAA-868</strain>
    </source>
</reference>
<dbReference type="EMBL" id="CP000628">
    <property type="protein sequence ID" value="ACM26232.1"/>
    <property type="molecule type" value="Genomic_DNA"/>
</dbReference>
<dbReference type="Pfam" id="PF13598">
    <property type="entry name" value="DUF4139"/>
    <property type="match status" value="1"/>
</dbReference>
<organism evidence="4 5">
    <name type="scientific">Rhizobium rhizogenes (strain K84 / ATCC BAA-868)</name>
    <name type="common">Agrobacterium radiobacter</name>
    <dbReference type="NCBI Taxonomy" id="311403"/>
    <lineage>
        <taxon>Bacteria</taxon>
        <taxon>Pseudomonadati</taxon>
        <taxon>Pseudomonadota</taxon>
        <taxon>Alphaproteobacteria</taxon>
        <taxon>Hyphomicrobiales</taxon>
        <taxon>Rhizobiaceae</taxon>
        <taxon>Rhizobium/Agrobacterium group</taxon>
        <taxon>Rhizobium</taxon>
    </lineage>
</organism>
<dbReference type="PANTHER" id="PTHR31005">
    <property type="entry name" value="DUF4139 DOMAIN-CONTAINING PROTEIN"/>
    <property type="match status" value="1"/>
</dbReference>